<protein>
    <submittedName>
        <fullName evidence="1">Uncharacterized protein</fullName>
    </submittedName>
</protein>
<accession>B6D5R9</accession>
<dbReference type="KEGG" id="vg:6965774"/>
<dbReference type="RefSeq" id="YP_002268035.1">
    <property type="nucleotide sequence ID" value="NC_011345.1"/>
</dbReference>
<evidence type="ECO:0000313" key="1">
    <source>
        <dbReference type="EMBL" id="ACI28707.1"/>
    </source>
</evidence>
<sequence length="78" mass="8778">MNFYVSFSLCVFFKFSFLCACLCETVLCDSILMLVLYVVIGADALQTHTVFAQPRAQECQCVSANAAHQPLYTSRRDQ</sequence>
<dbReference type="Proteomes" id="UP000204251">
    <property type="component" value="Segment"/>
</dbReference>
<reference evidence="1 2" key="1">
    <citation type="submission" date="2008-06" db="EMBL/GenBank/DDBJ databases">
        <title>Complete nucleotide sequence analysis of the Agrotis ipsilon multiple nucleopolyhedrovirus.</title>
        <authorList>
            <person name="Harrison R.L."/>
        </authorList>
    </citation>
    <scope>NUCLEOTIDE SEQUENCE [LARGE SCALE GENOMIC DNA]</scope>
    <source>
        <strain evidence="1 2">Illinois</strain>
    </source>
</reference>
<name>B6D5R9_9ABAC</name>
<keyword evidence="2" id="KW-1185">Reference proteome</keyword>
<evidence type="ECO:0000313" key="2">
    <source>
        <dbReference type="Proteomes" id="UP000204251"/>
    </source>
</evidence>
<dbReference type="EMBL" id="EU839994">
    <property type="protein sequence ID" value="ACI28707.1"/>
    <property type="molecule type" value="Genomic_DNA"/>
</dbReference>
<organism evidence="1 2">
    <name type="scientific">Agrotis ipsilon multiple nucleopolyhedrovirus</name>
    <dbReference type="NCBI Taxonomy" id="208013"/>
    <lineage>
        <taxon>Viruses</taxon>
        <taxon>Viruses incertae sedis</taxon>
        <taxon>Naldaviricetes</taxon>
        <taxon>Lefavirales</taxon>
        <taxon>Baculoviridae</taxon>
        <taxon>Alphabaculovirus</taxon>
        <taxon>Alphabaculovirus agipsilonis</taxon>
    </lineage>
</organism>
<dbReference type="GeneID" id="6965774"/>
<proteinExistence type="predicted"/>